<sequence>MQDIPLGEYEVWVYPKATDSVEEIPDPRIPMKYRSGKTSGLEVSISSTDEVVYNIDLK</sequence>
<dbReference type="STRING" id="980251.GCA_001642875_01681"/>
<accession>A0A5B9PRI0</accession>
<dbReference type="Proteomes" id="UP000322214">
    <property type="component" value="Chromosome"/>
</dbReference>
<keyword evidence="2" id="KW-1185">Reference proteome</keyword>
<dbReference type="AlphaFoldDB" id="A0A5B9PRI0"/>
<name>A0A5B9PRI0_9BACT</name>
<evidence type="ECO:0000313" key="2">
    <source>
        <dbReference type="Proteomes" id="UP000322214"/>
    </source>
</evidence>
<reference evidence="1 2" key="1">
    <citation type="submission" date="2019-08" db="EMBL/GenBank/DDBJ databases">
        <title>Deep-cultivation of Planctomycetes and their phenomic and genomic characterization uncovers novel biology.</title>
        <authorList>
            <person name="Wiegand S."/>
            <person name="Jogler M."/>
            <person name="Boedeker C."/>
            <person name="Pinto D."/>
            <person name="Vollmers J."/>
            <person name="Rivas-Marin E."/>
            <person name="Kohn T."/>
            <person name="Peeters S.H."/>
            <person name="Heuer A."/>
            <person name="Rast P."/>
            <person name="Oberbeckmann S."/>
            <person name="Bunk B."/>
            <person name="Jeske O."/>
            <person name="Meyerdierks A."/>
            <person name="Storesund J.E."/>
            <person name="Kallscheuer N."/>
            <person name="Luecker S."/>
            <person name="Lage O.M."/>
            <person name="Pohl T."/>
            <person name="Merkel B.J."/>
            <person name="Hornburger P."/>
            <person name="Mueller R.-W."/>
            <person name="Bruemmer F."/>
            <person name="Labrenz M."/>
            <person name="Spormann A.M."/>
            <person name="Op den Camp H."/>
            <person name="Overmann J."/>
            <person name="Amann R."/>
            <person name="Jetten M.S.M."/>
            <person name="Mascher T."/>
            <person name="Medema M.H."/>
            <person name="Devos D.P."/>
            <person name="Kaster A.-K."/>
            <person name="Ovreas L."/>
            <person name="Rohde M."/>
            <person name="Galperin M.Y."/>
            <person name="Jogler C."/>
        </authorList>
    </citation>
    <scope>NUCLEOTIDE SEQUENCE [LARGE SCALE GENOMIC DNA]</scope>
    <source>
        <strain evidence="1 2">FC18</strain>
    </source>
</reference>
<protein>
    <submittedName>
        <fullName evidence="1">Uncharacterized protein</fullName>
    </submittedName>
</protein>
<proteinExistence type="predicted"/>
<evidence type="ECO:0000313" key="1">
    <source>
        <dbReference type="EMBL" id="QEG24873.1"/>
    </source>
</evidence>
<dbReference type="EMBL" id="CP042912">
    <property type="protein sequence ID" value="QEG24873.1"/>
    <property type="molecule type" value="Genomic_DNA"/>
</dbReference>
<dbReference type="KEGG" id="mff:MFFC18_47960"/>
<organism evidence="1 2">
    <name type="scientific">Mariniblastus fucicola</name>
    <dbReference type="NCBI Taxonomy" id="980251"/>
    <lineage>
        <taxon>Bacteria</taxon>
        <taxon>Pseudomonadati</taxon>
        <taxon>Planctomycetota</taxon>
        <taxon>Planctomycetia</taxon>
        <taxon>Pirellulales</taxon>
        <taxon>Pirellulaceae</taxon>
        <taxon>Mariniblastus</taxon>
    </lineage>
</organism>
<gene>
    <name evidence="1" type="ORF">MFFC18_47960</name>
</gene>